<proteinExistence type="predicted"/>
<reference evidence="1" key="1">
    <citation type="submission" date="2020-10" db="EMBL/GenBank/DDBJ databases">
        <authorList>
            <person name="Han B."/>
            <person name="Lu T."/>
            <person name="Zhao Q."/>
            <person name="Huang X."/>
            <person name="Zhao Y."/>
        </authorList>
    </citation>
    <scope>NUCLEOTIDE SEQUENCE</scope>
</reference>
<comment type="caution">
    <text evidence="1">The sequence shown here is derived from an EMBL/GenBank/DDBJ whole genome shotgun (WGS) entry which is preliminary data.</text>
</comment>
<organism evidence="1 2">
    <name type="scientific">Miscanthus lutarioriparius</name>
    <dbReference type="NCBI Taxonomy" id="422564"/>
    <lineage>
        <taxon>Eukaryota</taxon>
        <taxon>Viridiplantae</taxon>
        <taxon>Streptophyta</taxon>
        <taxon>Embryophyta</taxon>
        <taxon>Tracheophyta</taxon>
        <taxon>Spermatophyta</taxon>
        <taxon>Magnoliopsida</taxon>
        <taxon>Liliopsida</taxon>
        <taxon>Poales</taxon>
        <taxon>Poaceae</taxon>
        <taxon>PACMAD clade</taxon>
        <taxon>Panicoideae</taxon>
        <taxon>Andropogonodae</taxon>
        <taxon>Andropogoneae</taxon>
        <taxon>Saccharinae</taxon>
        <taxon>Miscanthus</taxon>
    </lineage>
</organism>
<gene>
    <name evidence="1" type="ORF">NCGR_LOCUS60035</name>
</gene>
<dbReference type="Proteomes" id="UP000604825">
    <property type="component" value="Unassembled WGS sequence"/>
</dbReference>
<dbReference type="AlphaFoldDB" id="A0A811S0T9"/>
<keyword evidence="2" id="KW-1185">Reference proteome</keyword>
<evidence type="ECO:0000313" key="2">
    <source>
        <dbReference type="Proteomes" id="UP000604825"/>
    </source>
</evidence>
<name>A0A811S0T9_9POAL</name>
<dbReference type="EMBL" id="CAJGYO010000018">
    <property type="protein sequence ID" value="CAD6335937.1"/>
    <property type="molecule type" value="Genomic_DNA"/>
</dbReference>
<evidence type="ECO:0000313" key="1">
    <source>
        <dbReference type="EMBL" id="CAD6335937.1"/>
    </source>
</evidence>
<protein>
    <submittedName>
        <fullName evidence="1">Uncharacterized protein</fullName>
    </submittedName>
</protein>
<accession>A0A811S0T9</accession>
<sequence>MKSKKPKVTFQQLAKYEKEKADKGSNRPNYFRHTKSFSRRYFDDYKNLQENEYTQMPYFPMEYMYRECPPNMPMSYPSRGFNYHNPDFTENVHLLHHGWQPAGQLFGQQVHRKRSLLQQQGTGRFSDQGYRPRDTIFVHDGEEILVSESFSSCSDIAIRNPEMSNHILGARRTSPRHDADHGVSSADGLPKWNADGLI</sequence>